<keyword evidence="1" id="KW-0812">Transmembrane</keyword>
<reference evidence="2 3" key="1">
    <citation type="journal article" date="2021" name="Hortic Res">
        <title>Chromosome-scale assembly of the Dendrobium chrysotoxum genome enhances the understanding of orchid evolution.</title>
        <authorList>
            <person name="Zhang Y."/>
            <person name="Zhang G.Q."/>
            <person name="Zhang D."/>
            <person name="Liu X.D."/>
            <person name="Xu X.Y."/>
            <person name="Sun W.H."/>
            <person name="Yu X."/>
            <person name="Zhu X."/>
            <person name="Wang Z.W."/>
            <person name="Zhao X."/>
            <person name="Zhong W.Y."/>
            <person name="Chen H."/>
            <person name="Yin W.L."/>
            <person name="Huang T."/>
            <person name="Niu S.C."/>
            <person name="Liu Z.J."/>
        </authorList>
    </citation>
    <scope>NUCLEOTIDE SEQUENCE [LARGE SCALE GENOMIC DNA]</scope>
    <source>
        <strain evidence="2">Lindl</strain>
    </source>
</reference>
<accession>A0AAV7FVV8</accession>
<dbReference type="AlphaFoldDB" id="A0AAV7FVV8"/>
<evidence type="ECO:0000313" key="2">
    <source>
        <dbReference type="EMBL" id="KAH0447543.1"/>
    </source>
</evidence>
<dbReference type="Proteomes" id="UP000775213">
    <property type="component" value="Unassembled WGS sequence"/>
</dbReference>
<organism evidence="2 3">
    <name type="scientific">Dendrobium chrysotoxum</name>
    <name type="common">Orchid</name>
    <dbReference type="NCBI Taxonomy" id="161865"/>
    <lineage>
        <taxon>Eukaryota</taxon>
        <taxon>Viridiplantae</taxon>
        <taxon>Streptophyta</taxon>
        <taxon>Embryophyta</taxon>
        <taxon>Tracheophyta</taxon>
        <taxon>Spermatophyta</taxon>
        <taxon>Magnoliopsida</taxon>
        <taxon>Liliopsida</taxon>
        <taxon>Asparagales</taxon>
        <taxon>Orchidaceae</taxon>
        <taxon>Epidendroideae</taxon>
        <taxon>Malaxideae</taxon>
        <taxon>Dendrobiinae</taxon>
        <taxon>Dendrobium</taxon>
    </lineage>
</organism>
<keyword evidence="1" id="KW-0472">Membrane</keyword>
<keyword evidence="1" id="KW-1133">Transmembrane helix</keyword>
<feature type="transmembrane region" description="Helical" evidence="1">
    <location>
        <begin position="168"/>
        <end position="193"/>
    </location>
</feature>
<evidence type="ECO:0000256" key="1">
    <source>
        <dbReference type="SAM" id="Phobius"/>
    </source>
</evidence>
<protein>
    <submittedName>
        <fullName evidence="2">Uncharacterized protein</fullName>
    </submittedName>
</protein>
<gene>
    <name evidence="2" type="ORF">IEQ34_023630</name>
</gene>
<feature type="transmembrane region" description="Helical" evidence="1">
    <location>
        <begin position="28"/>
        <end position="46"/>
    </location>
</feature>
<keyword evidence="3" id="KW-1185">Reference proteome</keyword>
<sequence>MEWVMGKGFEICKAPGCYRHFTGNDFRINAVGGVIWGSVWSFVAVIKYSHWFPRSYKVNFPSSVSVLLYERVLFVLAGLRTNTSYVSVVGRLAGVPRETFSRLCYSWDIFIAWLHPTQRSWISKAYDLLRNHSRVLPLGVGRFDWVVGRGGCFVLSISNKQLPPVRSLTCFLSWCVLGLIGRLRLVWLIPHWLARSSRSRLSNFCELRGGTTFRIPILLATLCTFSPLVGGLARKSFSIMLS</sequence>
<name>A0AAV7FVV8_DENCH</name>
<comment type="caution">
    <text evidence="2">The sequence shown here is derived from an EMBL/GenBank/DDBJ whole genome shotgun (WGS) entry which is preliminary data.</text>
</comment>
<evidence type="ECO:0000313" key="3">
    <source>
        <dbReference type="Proteomes" id="UP000775213"/>
    </source>
</evidence>
<feature type="transmembrane region" description="Helical" evidence="1">
    <location>
        <begin position="213"/>
        <end position="233"/>
    </location>
</feature>
<dbReference type="EMBL" id="JAGFBR010000084">
    <property type="protein sequence ID" value="KAH0447543.1"/>
    <property type="molecule type" value="Genomic_DNA"/>
</dbReference>
<proteinExistence type="predicted"/>